<feature type="region of interest" description="Disordered" evidence="1">
    <location>
        <begin position="1"/>
        <end position="51"/>
    </location>
</feature>
<proteinExistence type="predicted"/>
<accession>A0A7R8WQV2</accession>
<reference evidence="2" key="1">
    <citation type="submission" date="2020-11" db="EMBL/GenBank/DDBJ databases">
        <authorList>
            <person name="Tran Van P."/>
        </authorList>
    </citation>
    <scope>NUCLEOTIDE SEQUENCE</scope>
</reference>
<sequence length="559" mass="63052">MLAKDKTGWTSESWAPRKRFAREHPREESLISHFQNRIPGDDSPGKATLGPLADDHTEQIGDQEFADIAENLTLEISESESLLERNPNMGILDSGERHKITLRSKLQKLMVNETLNHHQMDKILEVSEKNPVVLQLFYGTVKPPLSTYQRLVDDMLTFSEKFQVNFVFLADLPARSHAFGTAAHNAKNGCPFCNVEGICVDHVMTFTGKGNPRTDRSIRSELDPGFLKTQSPFLQLKIDLIDNIPVEPMHCLFAGIVKRFIKYSLGHAKDVKRKFSSATETRMKLQVEKMSLTQPKGFFARKPTEIADYKIWKTTQFRQFAMYSVTTEDETDYLEDLAVSSETTQKLKDTMTPPAANGDFSLDSTPAQPTPTRKIAVARRTLTKTQEAPEQIPVPPRLPRSLEAMVEQLLQNQAELTGSMKALELQVGKLLARGNGSFGDTNGESEFDAMLPLMTIEDVIKFTEKFKDEHRKVAAWARTKGIDTIYALAKAMISPTLTHYVSVVKHMNSAVEQNLNDLGFVNIFTGCAWLLFDLRERQAKKVLSAYIRNKRSRTVLQDA</sequence>
<feature type="region of interest" description="Disordered" evidence="1">
    <location>
        <begin position="349"/>
        <end position="370"/>
    </location>
</feature>
<evidence type="ECO:0000313" key="2">
    <source>
        <dbReference type="EMBL" id="CAD7233549.1"/>
    </source>
</evidence>
<protein>
    <submittedName>
        <fullName evidence="2">Uncharacterized protein</fullName>
    </submittedName>
</protein>
<dbReference type="AlphaFoldDB" id="A0A7R8WQV2"/>
<dbReference type="EMBL" id="OB666494">
    <property type="protein sequence ID" value="CAD7233549.1"/>
    <property type="molecule type" value="Genomic_DNA"/>
</dbReference>
<name>A0A7R8WQV2_9CRUS</name>
<gene>
    <name evidence="2" type="ORF">CTOB1V02_LOCUS11370</name>
</gene>
<evidence type="ECO:0000256" key="1">
    <source>
        <dbReference type="SAM" id="MobiDB-lite"/>
    </source>
</evidence>
<organism evidence="2">
    <name type="scientific">Cyprideis torosa</name>
    <dbReference type="NCBI Taxonomy" id="163714"/>
    <lineage>
        <taxon>Eukaryota</taxon>
        <taxon>Metazoa</taxon>
        <taxon>Ecdysozoa</taxon>
        <taxon>Arthropoda</taxon>
        <taxon>Crustacea</taxon>
        <taxon>Oligostraca</taxon>
        <taxon>Ostracoda</taxon>
        <taxon>Podocopa</taxon>
        <taxon>Podocopida</taxon>
        <taxon>Cytherocopina</taxon>
        <taxon>Cytheroidea</taxon>
        <taxon>Cytherideidae</taxon>
        <taxon>Cyprideis</taxon>
    </lineage>
</organism>
<dbReference type="OrthoDB" id="6348118at2759"/>